<organism evidence="1 2">
    <name type="scientific">Fictibacillus phosphorivorans</name>
    <dbReference type="NCBI Taxonomy" id="1221500"/>
    <lineage>
        <taxon>Bacteria</taxon>
        <taxon>Bacillati</taxon>
        <taxon>Bacillota</taxon>
        <taxon>Bacilli</taxon>
        <taxon>Bacillales</taxon>
        <taxon>Fictibacillaceae</taxon>
        <taxon>Fictibacillus</taxon>
    </lineage>
</organism>
<dbReference type="PANTHER" id="PTHR47271:SF2">
    <property type="entry name" value="ARGININE DEIMINASE"/>
    <property type="match status" value="1"/>
</dbReference>
<dbReference type="RefSeq" id="WP_066391879.1">
    <property type="nucleotide sequence ID" value="NZ_CP015378.1"/>
</dbReference>
<dbReference type="KEGG" id="fpn:ABE65_004690"/>
<dbReference type="GO" id="GO:0016990">
    <property type="term" value="F:arginine deiminase activity"/>
    <property type="evidence" value="ECO:0007669"/>
    <property type="project" value="TreeGrafter"/>
</dbReference>
<evidence type="ECO:0000313" key="2">
    <source>
        <dbReference type="Proteomes" id="UP000076623"/>
    </source>
</evidence>
<name>A0A160IJH9_9BACL</name>
<dbReference type="PANTHER" id="PTHR47271">
    <property type="entry name" value="ARGININE DEIMINASE"/>
    <property type="match status" value="1"/>
</dbReference>
<dbReference type="AlphaFoldDB" id="A0A160IJH9"/>
<sequence length="288" mass="33040">MATVIKGEYKHVNCDSEYGTLKKVIVCEPRYMKIDEIINETQRHFAKDNINMKRAMKQHQHFVDTMRANGVDVYKLPAMEKFPEQVFTRDIGFTIGETVFVSRMGSNIRDGEEKVLRNWLLEHQINLSLIEGDRIEGGDVIVHGDTVYIGVSGRTSEETIQELQSQLPHMNVVAVPFDPIYLHLDCVFNILSEEDALIYKHAFEEKDYQMLASKFNVIEVEKEEQFTMGTNVLSIGNKKVLSLPVNKNVNAALRERGYEVLEVDISEIIKSGGSFRCCSMPLYREEMH</sequence>
<dbReference type="Gene3D" id="3.75.10.10">
    <property type="entry name" value="L-arginine/glycine Amidinotransferase, Chain A"/>
    <property type="match status" value="1"/>
</dbReference>
<evidence type="ECO:0008006" key="3">
    <source>
        <dbReference type="Google" id="ProtNLM"/>
    </source>
</evidence>
<keyword evidence="2" id="KW-1185">Reference proteome</keyword>
<proteinExistence type="predicted"/>
<dbReference type="EMBL" id="CP015378">
    <property type="protein sequence ID" value="ANC76144.1"/>
    <property type="molecule type" value="Genomic_DNA"/>
</dbReference>
<protein>
    <recommendedName>
        <fullName evidence="3">N-dimethylarginine dimethylaminohydrolase</fullName>
    </recommendedName>
</protein>
<dbReference type="GO" id="GO:0019546">
    <property type="term" value="P:L-arginine deiminase pathway"/>
    <property type="evidence" value="ECO:0007669"/>
    <property type="project" value="TreeGrafter"/>
</dbReference>
<reference evidence="1 2" key="1">
    <citation type="submission" date="2016-04" db="EMBL/GenBank/DDBJ databases">
        <title>Complete genome sequence of Fictibacillus phosphorivorans G25-29, a strain toxic to nematodes.</title>
        <authorList>
            <person name="Zheng Z."/>
        </authorList>
    </citation>
    <scope>NUCLEOTIDE SEQUENCE [LARGE SCALE GENOMIC DNA]</scope>
    <source>
        <strain evidence="1 2">G25-29</strain>
    </source>
</reference>
<dbReference type="STRING" id="1221500.ABE65_004690"/>
<gene>
    <name evidence="1" type="ORF">ABE65_004690</name>
</gene>
<accession>A0A160IJH9</accession>
<evidence type="ECO:0000313" key="1">
    <source>
        <dbReference type="EMBL" id="ANC76144.1"/>
    </source>
</evidence>
<dbReference type="SUPFAM" id="SSF55909">
    <property type="entry name" value="Pentein"/>
    <property type="match status" value="1"/>
</dbReference>
<dbReference type="Proteomes" id="UP000076623">
    <property type="component" value="Chromosome"/>
</dbReference>
<dbReference type="Pfam" id="PF19420">
    <property type="entry name" value="DDAH_eukar"/>
    <property type="match status" value="1"/>
</dbReference>